<evidence type="ECO:0008006" key="2">
    <source>
        <dbReference type="Google" id="ProtNLM"/>
    </source>
</evidence>
<proteinExistence type="predicted"/>
<comment type="caution">
    <text evidence="1">The sequence shown here is derived from an EMBL/GenBank/DDBJ whole genome shotgun (WGS) entry which is preliminary data.</text>
</comment>
<reference evidence="1" key="2">
    <citation type="journal article" date="2024" name="Plant">
        <title>Genomic evolution and insights into agronomic trait innovations of Sesamum species.</title>
        <authorList>
            <person name="Miao H."/>
            <person name="Wang L."/>
            <person name="Qu L."/>
            <person name="Liu H."/>
            <person name="Sun Y."/>
            <person name="Le M."/>
            <person name="Wang Q."/>
            <person name="Wei S."/>
            <person name="Zheng Y."/>
            <person name="Lin W."/>
            <person name="Duan Y."/>
            <person name="Cao H."/>
            <person name="Xiong S."/>
            <person name="Wang X."/>
            <person name="Wei L."/>
            <person name="Li C."/>
            <person name="Ma Q."/>
            <person name="Ju M."/>
            <person name="Zhao R."/>
            <person name="Li G."/>
            <person name="Mu C."/>
            <person name="Tian Q."/>
            <person name="Mei H."/>
            <person name="Zhang T."/>
            <person name="Gao T."/>
            <person name="Zhang H."/>
        </authorList>
    </citation>
    <scope>NUCLEOTIDE SEQUENCE</scope>
    <source>
        <strain evidence="1">KEN1</strain>
    </source>
</reference>
<accession>A0AAW2WTM9</accession>
<sequence length="272" mass="30911">MSSALFLLSMKYFSRLVKRRMSDSEFNFHPKCEKLKITHLLFADDLMLFSRGDLPSIHILMECIQNEEFHEILARTDFARGVMPVRYLRSPLAAQRLSVTDYSPLVDQITKSISKWTAKSLSYAAGWNLFDRLFRVWSATGSKFSYFQRRSLRKFTVLAGIFFGILREHRSLGRKSVIPRRKAAWASDTFSLGTWPSLPESYGTSTVRQTHCGYSGSTVSISEVLSLGLATEEGRFITPSTACRYSQQTSLRIWLNRGSYSAHGGMDQLQGA</sequence>
<name>A0AAW2WTM9_9LAMI</name>
<gene>
    <name evidence="1" type="ORF">Slati_2155600</name>
</gene>
<evidence type="ECO:0000313" key="1">
    <source>
        <dbReference type="EMBL" id="KAL0444329.1"/>
    </source>
</evidence>
<organism evidence="1">
    <name type="scientific">Sesamum latifolium</name>
    <dbReference type="NCBI Taxonomy" id="2727402"/>
    <lineage>
        <taxon>Eukaryota</taxon>
        <taxon>Viridiplantae</taxon>
        <taxon>Streptophyta</taxon>
        <taxon>Embryophyta</taxon>
        <taxon>Tracheophyta</taxon>
        <taxon>Spermatophyta</taxon>
        <taxon>Magnoliopsida</taxon>
        <taxon>eudicotyledons</taxon>
        <taxon>Gunneridae</taxon>
        <taxon>Pentapetalae</taxon>
        <taxon>asterids</taxon>
        <taxon>lamiids</taxon>
        <taxon>Lamiales</taxon>
        <taxon>Pedaliaceae</taxon>
        <taxon>Sesamum</taxon>
    </lineage>
</organism>
<protein>
    <recommendedName>
        <fullName evidence="2">Reverse transcriptase domain-containing protein</fullName>
    </recommendedName>
</protein>
<dbReference type="EMBL" id="JACGWN010000007">
    <property type="protein sequence ID" value="KAL0444329.1"/>
    <property type="molecule type" value="Genomic_DNA"/>
</dbReference>
<dbReference type="AlphaFoldDB" id="A0AAW2WTM9"/>
<reference evidence="1" key="1">
    <citation type="submission" date="2020-06" db="EMBL/GenBank/DDBJ databases">
        <authorList>
            <person name="Li T."/>
            <person name="Hu X."/>
            <person name="Zhang T."/>
            <person name="Song X."/>
            <person name="Zhang H."/>
            <person name="Dai N."/>
            <person name="Sheng W."/>
            <person name="Hou X."/>
            <person name="Wei L."/>
        </authorList>
    </citation>
    <scope>NUCLEOTIDE SEQUENCE</scope>
    <source>
        <strain evidence="1">KEN1</strain>
        <tissue evidence="1">Leaf</tissue>
    </source>
</reference>